<keyword evidence="8 14" id="KW-0812">Transmembrane</keyword>
<dbReference type="AlphaFoldDB" id="A0A1E3Q4P4"/>
<name>A0A1E3Q4P4_LIPST</name>
<feature type="transmembrane region" description="Helical" evidence="14">
    <location>
        <begin position="248"/>
        <end position="268"/>
    </location>
</feature>
<sequence>MTVPLQSVLILASAAIFAVICQIVPDSYLDEVFHVPQTQQYCAGHYDVWDDKITTPPGLYYLGVIYTRILSLFTTSPTCTVKALRSFSLIGQLSVLPIVLSLFPVRHYHLSSRTITLLQLFPTLYFFSFLYYTDVWSTILTLLSIGLSTRATQASWLSVPLKIAVGSVAVTIRQTNIIWVLYAVSMEILTVFVYPDEKGKDRADDTWFLAANARLEDMRSPADFVNAIVGAFVRVWRGLRGPTKGPKALKIMCSYAPILGGFAAFIVINGGIALGDKSNHVARIHIPQIFYFATFTCALSIPSIISILSQTLTILFFRPLTFAIVSAIIILAIGTTTIAHPFVLADNRHYIFYLWRRILNATPWSRYLFAPGYAIALYLVFGRAVRKEKILTALVYFGACAAVLIPSQLIECRYFIMPYLIWRIRVATLKAEDDDERRENVIAEYVEIVWYIIVNFVTIGLFLAYSFEWPSEPGVRQRFMW</sequence>
<evidence type="ECO:0000256" key="2">
    <source>
        <dbReference type="ARBA" id="ARBA00004922"/>
    </source>
</evidence>
<evidence type="ECO:0000313" key="17">
    <source>
        <dbReference type="Proteomes" id="UP000094385"/>
    </source>
</evidence>
<feature type="transmembrane region" description="Helical" evidence="14">
    <location>
        <begin position="364"/>
        <end position="381"/>
    </location>
</feature>
<dbReference type="UniPathway" id="UPA00378"/>
<dbReference type="GO" id="GO:0005789">
    <property type="term" value="C:endoplasmic reticulum membrane"/>
    <property type="evidence" value="ECO:0007669"/>
    <property type="project" value="UniProtKB-SubCell"/>
</dbReference>
<gene>
    <name evidence="16" type="ORF">LIPSTDRAFT_72221</name>
</gene>
<dbReference type="Proteomes" id="UP000094385">
    <property type="component" value="Unassembled WGS sequence"/>
</dbReference>
<dbReference type="PIRSF" id="PIRSF028810">
    <property type="entry name" value="Alpha1_2_glucosyltferase_Alg10"/>
    <property type="match status" value="1"/>
</dbReference>
<dbReference type="InterPro" id="IPR016900">
    <property type="entry name" value="Alg10"/>
</dbReference>
<feature type="transmembrane region" description="Helical" evidence="14">
    <location>
        <begin position="58"/>
        <end position="75"/>
    </location>
</feature>
<evidence type="ECO:0000256" key="3">
    <source>
        <dbReference type="ARBA" id="ARBA00010600"/>
    </source>
</evidence>
<feature type="chain" id="PRO_5009134082" description="Dol-P-Glc:Glc(2)Man(9)GlcNAc(2)-PP-Dol alpha-1,2-glucosyltransferase" evidence="15">
    <location>
        <begin position="22"/>
        <end position="481"/>
    </location>
</feature>
<dbReference type="PANTHER" id="PTHR12989:SF10">
    <property type="entry name" value="DOL-P-GLC:GLC(2)MAN(9)GLCNAC(2)-PP-DOL ALPHA-1,2-GLUCOSYLTRANSFERASE-RELATED"/>
    <property type="match status" value="1"/>
</dbReference>
<keyword evidence="7" id="KW-0808">Transferase</keyword>
<evidence type="ECO:0000256" key="8">
    <source>
        <dbReference type="ARBA" id="ARBA00022692"/>
    </source>
</evidence>
<evidence type="ECO:0000256" key="4">
    <source>
        <dbReference type="ARBA" id="ARBA00011967"/>
    </source>
</evidence>
<evidence type="ECO:0000313" key="16">
    <source>
        <dbReference type="EMBL" id="ODQ72621.1"/>
    </source>
</evidence>
<evidence type="ECO:0000256" key="1">
    <source>
        <dbReference type="ARBA" id="ARBA00004477"/>
    </source>
</evidence>
<feature type="transmembrane region" description="Helical" evidence="14">
    <location>
        <begin position="125"/>
        <end position="147"/>
    </location>
</feature>
<feature type="transmembrane region" description="Helical" evidence="14">
    <location>
        <begin position="87"/>
        <end position="105"/>
    </location>
</feature>
<comment type="similarity">
    <text evidence="3 14">Belongs to the ALG10 glucosyltransferase family.</text>
</comment>
<dbReference type="STRING" id="675824.A0A1E3Q4P4"/>
<feature type="transmembrane region" description="Helical" evidence="14">
    <location>
        <begin position="154"/>
        <end position="171"/>
    </location>
</feature>
<evidence type="ECO:0000256" key="13">
    <source>
        <dbReference type="ARBA" id="ARBA00048064"/>
    </source>
</evidence>
<comment type="catalytic activity">
    <reaction evidence="13">
        <text>an alpha-D-Glc-(1-&gt;3)-alpha-D-Glc-(1-&gt;3)-alpha-D-Man-(1-&gt;2)-alpha-D-Man-(1-&gt;2)-alpha-D-Man-(1-&gt;3)-[alpha-D-Man-(1-&gt;2)-alpha-D-Man-(1-&gt;3)-[alpha-D-Man-(1-&gt;2)-alpha-D-Man-(1-&gt;6)]-alpha-D-Man-(1-&gt;6)]-beta-D-Man-(1-&gt;4)-beta-D-GlcNAc-(1-&gt;4)-alpha-D-GlcNAc-diphospho-di-trans,poly-cis-dolichol + a di-trans,poly-cis-dolichyl beta-D-glucosyl phosphate = a alpha-D-Glc-(1-&gt;2)-alpha-D-Glc-(1-&gt;3)-alpha-D-Glc-(1-&gt;3)-alpha-D-Man-(1-&gt;2)-alpha-D-Man-(1-&gt;2)-alpha-D-Man-(1-&gt;3)-[alpha-D-Man-(1-&gt;2)-alpha-D-Man-(1-&gt;3)-[alpha-D-Man-(1-&gt;2)-alpha-D-Man-(1-&gt;6)]-alpha-D-Man-(1-&gt;6)]-beta-D-Man-(1-&gt;4)-beta-D-GlcNAc-(1-&gt;4)-alpha-D-GlcNAc-diphospho-di-trans,poly-cis-dolichol + a di-trans,poly-cis-dolichyl phosphate + H(+)</text>
        <dbReference type="Rhea" id="RHEA:29543"/>
        <dbReference type="Rhea" id="RHEA-COMP:19498"/>
        <dbReference type="Rhea" id="RHEA-COMP:19502"/>
        <dbReference type="Rhea" id="RHEA-COMP:19512"/>
        <dbReference type="Rhea" id="RHEA-COMP:19522"/>
        <dbReference type="ChEBI" id="CHEBI:15378"/>
        <dbReference type="ChEBI" id="CHEBI:57525"/>
        <dbReference type="ChEBI" id="CHEBI:57683"/>
        <dbReference type="ChEBI" id="CHEBI:132522"/>
        <dbReference type="ChEBI" id="CHEBI:132523"/>
        <dbReference type="EC" id="2.4.1.256"/>
    </reaction>
    <physiologicalReaction direction="left-to-right" evidence="13">
        <dbReference type="Rhea" id="RHEA:29544"/>
    </physiologicalReaction>
</comment>
<feature type="transmembrane region" description="Helical" evidence="14">
    <location>
        <begin position="393"/>
        <end position="416"/>
    </location>
</feature>
<keyword evidence="15" id="KW-0732">Signal</keyword>
<evidence type="ECO:0000256" key="7">
    <source>
        <dbReference type="ARBA" id="ARBA00022679"/>
    </source>
</evidence>
<dbReference type="GO" id="GO:0006488">
    <property type="term" value="P:dolichol-linked oligosaccharide biosynthetic process"/>
    <property type="evidence" value="ECO:0007669"/>
    <property type="project" value="UniProtKB-UniRule"/>
</dbReference>
<keyword evidence="11 14" id="KW-0472">Membrane</keyword>
<evidence type="ECO:0000256" key="10">
    <source>
        <dbReference type="ARBA" id="ARBA00022989"/>
    </source>
</evidence>
<feature type="transmembrane region" description="Helical" evidence="14">
    <location>
        <begin position="448"/>
        <end position="467"/>
    </location>
</feature>
<keyword evidence="17" id="KW-1185">Reference proteome</keyword>
<evidence type="ECO:0000256" key="11">
    <source>
        <dbReference type="ARBA" id="ARBA00023136"/>
    </source>
</evidence>
<dbReference type="EC" id="2.4.1.256" evidence="4 14"/>
<feature type="transmembrane region" description="Helical" evidence="14">
    <location>
        <begin position="288"/>
        <end position="308"/>
    </location>
</feature>
<dbReference type="GO" id="GO:0106073">
    <property type="term" value="F:dolichyl pyrophosphate Glc2Man9GlcNAc2 alpha-1,2-glucosyltransferase activity"/>
    <property type="evidence" value="ECO:0007669"/>
    <property type="project" value="UniProtKB-UniRule"/>
</dbReference>
<evidence type="ECO:0000256" key="15">
    <source>
        <dbReference type="SAM" id="SignalP"/>
    </source>
</evidence>
<feature type="transmembrane region" description="Helical" evidence="14">
    <location>
        <begin position="320"/>
        <end position="344"/>
    </location>
</feature>
<keyword evidence="10 14" id="KW-1133">Transmembrane helix</keyword>
<evidence type="ECO:0000256" key="5">
    <source>
        <dbReference type="ARBA" id="ARBA00018512"/>
    </source>
</evidence>
<organism evidence="16 17">
    <name type="scientific">Lipomyces starkeyi NRRL Y-11557</name>
    <dbReference type="NCBI Taxonomy" id="675824"/>
    <lineage>
        <taxon>Eukaryota</taxon>
        <taxon>Fungi</taxon>
        <taxon>Dikarya</taxon>
        <taxon>Ascomycota</taxon>
        <taxon>Saccharomycotina</taxon>
        <taxon>Lipomycetes</taxon>
        <taxon>Lipomycetales</taxon>
        <taxon>Lipomycetaceae</taxon>
        <taxon>Lipomyces</taxon>
    </lineage>
</organism>
<dbReference type="PANTHER" id="PTHR12989">
    <property type="entry name" value="ALPHA-1,2-GLUCOSYLTRANSFERASE ALG10"/>
    <property type="match status" value="1"/>
</dbReference>
<evidence type="ECO:0000256" key="14">
    <source>
        <dbReference type="PIRNR" id="PIRNR028810"/>
    </source>
</evidence>
<comment type="function">
    <text evidence="12">Dol-P-Glc:Glc(2)Man(9)GlcNAc(2)-PP-Dol alpha-1,2-glucosyltransferase that operates in the biosynthetic pathway of dolichol-linked oligosaccharides, the glycan precursors employed in protein asparagine (N)-glycosylation. The assembly of dolichol-linked oligosaccharides begins on the cytosolic side of the endoplasmic reticulum membrane and finishes in its lumen. The sequential addition of sugars to dolichol pyrophosphate produces dolichol-linked oligosaccharides containing fourteen sugars, including two GlcNAcs, nine mannoses and three glucoses. Once assembled, the oligosaccharide is transferred from the lipid to nascent proteins by oligosaccharyltransferases. In the lumen of the endoplasmic reticulum, adds the third and last glucose residue from dolichyl phosphate glucose (Dol-P-Glc) onto the lipid-linked oligosaccharide intermediate Glc(2)Man(9)GlcNAc(2)-PP-Dol to produce Glc(3)Man(9)GlcNAc(2)-PP-Dol.</text>
</comment>
<accession>A0A1E3Q4P4</accession>
<feature type="signal peptide" evidence="15">
    <location>
        <begin position="1"/>
        <end position="21"/>
    </location>
</feature>
<reference evidence="16 17" key="1">
    <citation type="journal article" date="2016" name="Proc. Natl. Acad. Sci. U.S.A.">
        <title>Comparative genomics of biotechnologically important yeasts.</title>
        <authorList>
            <person name="Riley R."/>
            <person name="Haridas S."/>
            <person name="Wolfe K.H."/>
            <person name="Lopes M.R."/>
            <person name="Hittinger C.T."/>
            <person name="Goeker M."/>
            <person name="Salamov A.A."/>
            <person name="Wisecaver J.H."/>
            <person name="Long T.M."/>
            <person name="Calvey C.H."/>
            <person name="Aerts A.L."/>
            <person name="Barry K.W."/>
            <person name="Choi C."/>
            <person name="Clum A."/>
            <person name="Coughlan A.Y."/>
            <person name="Deshpande S."/>
            <person name="Douglass A.P."/>
            <person name="Hanson S.J."/>
            <person name="Klenk H.-P."/>
            <person name="LaButti K.M."/>
            <person name="Lapidus A."/>
            <person name="Lindquist E.A."/>
            <person name="Lipzen A.M."/>
            <person name="Meier-Kolthoff J.P."/>
            <person name="Ohm R.A."/>
            <person name="Otillar R.P."/>
            <person name="Pangilinan J.L."/>
            <person name="Peng Y."/>
            <person name="Rokas A."/>
            <person name="Rosa C.A."/>
            <person name="Scheuner C."/>
            <person name="Sibirny A.A."/>
            <person name="Slot J.C."/>
            <person name="Stielow J.B."/>
            <person name="Sun H."/>
            <person name="Kurtzman C.P."/>
            <person name="Blackwell M."/>
            <person name="Grigoriev I.V."/>
            <person name="Jeffries T.W."/>
        </authorList>
    </citation>
    <scope>NUCLEOTIDE SEQUENCE [LARGE SCALE GENOMIC DNA]</scope>
    <source>
        <strain evidence="16 17">NRRL Y-11557</strain>
    </source>
</reference>
<proteinExistence type="inferred from homology"/>
<keyword evidence="9" id="KW-0256">Endoplasmic reticulum</keyword>
<comment type="subcellular location">
    <subcellularLocation>
        <location evidence="1">Endoplasmic reticulum membrane</location>
        <topology evidence="1">Multi-pass membrane protein</topology>
    </subcellularLocation>
</comment>
<dbReference type="OrthoDB" id="4769at2759"/>
<dbReference type="Pfam" id="PF04922">
    <property type="entry name" value="DIE2_ALG10"/>
    <property type="match status" value="1"/>
</dbReference>
<keyword evidence="6 14" id="KW-0328">Glycosyltransferase</keyword>
<comment type="pathway">
    <text evidence="2">Protein modification; protein glycosylation.</text>
</comment>
<protein>
    <recommendedName>
        <fullName evidence="5 14">Dol-P-Glc:Glc(2)Man(9)GlcNAc(2)-PP-Dol alpha-1,2-glucosyltransferase</fullName>
        <ecNumber evidence="4 14">2.4.1.256</ecNumber>
    </recommendedName>
</protein>
<evidence type="ECO:0000256" key="9">
    <source>
        <dbReference type="ARBA" id="ARBA00022824"/>
    </source>
</evidence>
<dbReference type="EMBL" id="KV454295">
    <property type="protein sequence ID" value="ODQ72621.1"/>
    <property type="molecule type" value="Genomic_DNA"/>
</dbReference>
<evidence type="ECO:0000256" key="6">
    <source>
        <dbReference type="ARBA" id="ARBA00022676"/>
    </source>
</evidence>
<feature type="transmembrane region" description="Helical" evidence="14">
    <location>
        <begin position="177"/>
        <end position="194"/>
    </location>
</feature>
<evidence type="ECO:0000256" key="12">
    <source>
        <dbReference type="ARBA" id="ARBA00044727"/>
    </source>
</evidence>